<reference evidence="2 3" key="1">
    <citation type="submission" date="2013-09" db="EMBL/GenBank/DDBJ databases">
        <title>Whole genome shotgun sequence of Novosphingobium tardaugens NBRC 16725.</title>
        <authorList>
            <person name="Isaki S."/>
            <person name="Hosoyama A."/>
            <person name="Tsuchikane K."/>
            <person name="Katsumata H."/>
            <person name="Ando Y."/>
            <person name="Yamazaki S."/>
            <person name="Fujita N."/>
        </authorList>
    </citation>
    <scope>NUCLEOTIDE SEQUENCE [LARGE SCALE GENOMIC DNA]</scope>
    <source>
        <strain evidence="2 3">NBRC 16725</strain>
    </source>
</reference>
<comment type="caution">
    <text evidence="2">The sequence shown here is derived from an EMBL/GenBank/DDBJ whole genome shotgun (WGS) entry which is preliminary data.</text>
</comment>
<dbReference type="NCBIfam" id="TIGR02118">
    <property type="entry name" value="EthD family reductase"/>
    <property type="match status" value="1"/>
</dbReference>
<proteinExistence type="predicted"/>
<dbReference type="InterPro" id="IPR011008">
    <property type="entry name" value="Dimeric_a/b-barrel"/>
</dbReference>
<gene>
    <name evidence="2" type="ORF">NT2_02_05450</name>
</gene>
<dbReference type="OrthoDB" id="6369070at2"/>
<dbReference type="EMBL" id="BASZ01000002">
    <property type="protein sequence ID" value="GAD48461.1"/>
    <property type="molecule type" value="Genomic_DNA"/>
</dbReference>
<dbReference type="Proteomes" id="UP000016568">
    <property type="component" value="Unassembled WGS sequence"/>
</dbReference>
<dbReference type="GO" id="GO:0016491">
    <property type="term" value="F:oxidoreductase activity"/>
    <property type="evidence" value="ECO:0007669"/>
    <property type="project" value="InterPro"/>
</dbReference>
<dbReference type="eggNOG" id="ENOG50349D3">
    <property type="taxonomic scope" value="Bacteria"/>
</dbReference>
<dbReference type="RefSeq" id="WP_021689368.1">
    <property type="nucleotide sequence ID" value="NZ_BASZ01000002.1"/>
</dbReference>
<accession>U2Y5Q7</accession>
<dbReference type="Gene3D" id="3.30.70.100">
    <property type="match status" value="1"/>
</dbReference>
<dbReference type="AlphaFoldDB" id="U2Y5Q7"/>
<dbReference type="SUPFAM" id="SSF54909">
    <property type="entry name" value="Dimeric alpha+beta barrel"/>
    <property type="match status" value="1"/>
</dbReference>
<evidence type="ECO:0000259" key="1">
    <source>
        <dbReference type="Pfam" id="PF07110"/>
    </source>
</evidence>
<dbReference type="KEGG" id="ntd:EGO55_02275"/>
<organism evidence="2 3">
    <name type="scientific">Caenibius tardaugens NBRC 16725</name>
    <dbReference type="NCBI Taxonomy" id="1219035"/>
    <lineage>
        <taxon>Bacteria</taxon>
        <taxon>Pseudomonadati</taxon>
        <taxon>Pseudomonadota</taxon>
        <taxon>Alphaproteobacteria</taxon>
        <taxon>Sphingomonadales</taxon>
        <taxon>Erythrobacteraceae</taxon>
        <taxon>Caenibius</taxon>
    </lineage>
</organism>
<dbReference type="InterPro" id="IPR009799">
    <property type="entry name" value="EthD_dom"/>
</dbReference>
<sequence length="200" mass="22583">MMKSICAMVHKPDSTREAFQAYYENNHAPLGIQHFPFTRYVRNHIIDNENFGFDTISEFWSRDLASTAGLMDGPVGDIMRADEAKFMDRSRIAPAGSEEHVFSPHPDPIPAERQAWLLDWEEDDTSMRSKILTWAGRLGADFAGVSIDFATAWREPPFPARAVLWLPDGVQDSAPIGLEVTRLRVRRVETPVEKLLKVGA</sequence>
<evidence type="ECO:0000313" key="2">
    <source>
        <dbReference type="EMBL" id="GAD48461.1"/>
    </source>
</evidence>
<name>U2Y5Q7_9SPHN</name>
<evidence type="ECO:0000313" key="3">
    <source>
        <dbReference type="Proteomes" id="UP000016568"/>
    </source>
</evidence>
<protein>
    <recommendedName>
        <fullName evidence="1">EthD domain-containing protein</fullName>
    </recommendedName>
</protein>
<feature type="domain" description="EthD" evidence="1">
    <location>
        <begin position="11"/>
        <end position="90"/>
    </location>
</feature>
<keyword evidence="3" id="KW-1185">Reference proteome</keyword>
<dbReference type="Pfam" id="PF07110">
    <property type="entry name" value="EthD"/>
    <property type="match status" value="1"/>
</dbReference>